<evidence type="ECO:0000256" key="4">
    <source>
        <dbReference type="SAM" id="MobiDB-lite"/>
    </source>
</evidence>
<dbReference type="InterPro" id="IPR009057">
    <property type="entry name" value="Homeodomain-like_sf"/>
</dbReference>
<accession>A0A7V9A9W3</accession>
<evidence type="ECO:0000256" key="3">
    <source>
        <dbReference type="ARBA" id="ARBA00023163"/>
    </source>
</evidence>
<proteinExistence type="predicted"/>
<dbReference type="RefSeq" id="WP_207399220.1">
    <property type="nucleotide sequence ID" value="NZ_JABRWO010000021.1"/>
</dbReference>
<dbReference type="SUPFAM" id="SSF46689">
    <property type="entry name" value="Homeodomain-like"/>
    <property type="match status" value="2"/>
</dbReference>
<keyword evidence="1" id="KW-0805">Transcription regulation</keyword>
<keyword evidence="7" id="KW-1185">Reference proteome</keyword>
<dbReference type="PANTHER" id="PTHR46796:SF14">
    <property type="entry name" value="TRANSCRIPTIONAL REGULATORY PROTEIN"/>
    <property type="match status" value="1"/>
</dbReference>
<evidence type="ECO:0000313" key="7">
    <source>
        <dbReference type="Proteomes" id="UP000551616"/>
    </source>
</evidence>
<dbReference type="SMART" id="SM00342">
    <property type="entry name" value="HTH_ARAC"/>
    <property type="match status" value="1"/>
</dbReference>
<keyword evidence="2" id="KW-0238">DNA-binding</keyword>
<dbReference type="InterPro" id="IPR018060">
    <property type="entry name" value="HTH_AraC"/>
</dbReference>
<evidence type="ECO:0000313" key="6">
    <source>
        <dbReference type="EMBL" id="MBA2117862.1"/>
    </source>
</evidence>
<evidence type="ECO:0000256" key="1">
    <source>
        <dbReference type="ARBA" id="ARBA00023015"/>
    </source>
</evidence>
<dbReference type="GO" id="GO:0003700">
    <property type="term" value="F:DNA-binding transcription factor activity"/>
    <property type="evidence" value="ECO:0007669"/>
    <property type="project" value="InterPro"/>
</dbReference>
<feature type="domain" description="HTH araC/xylS-type" evidence="5">
    <location>
        <begin position="210"/>
        <end position="308"/>
    </location>
</feature>
<dbReference type="Pfam" id="PF12833">
    <property type="entry name" value="HTH_18"/>
    <property type="match status" value="1"/>
</dbReference>
<dbReference type="AlphaFoldDB" id="A0A7V9A9W3"/>
<sequence length="315" mass="34842">MANQHVLVSDQTVSGSHDQQRTPDQEIAQIIDAPPVVVDQQLKGGTRLTRSWKHGEIHDFLPAMNQHVVMTYYGEVQPITLLSGGKRFNARTRKGTVTIIPQGHDGRWDLAGPIEVSHVYIPPQRLQECADQFAGGRPIELVDRVGFEDPTTMRILELLHREVNCDSQPNTLFVEQTLDLLCTQLIRAHSSVQSLQNASTPKGLSLRQVKEVTSYMRENLEHEITLDDLSGLLSISRFHFATAFRQATGMTPHEALVAQRMEAAKSLLTNRALEITQIALSVGYGTPSSFTAALRKANGVTPTVFRQNLPSPGAP</sequence>
<feature type="region of interest" description="Disordered" evidence="4">
    <location>
        <begin position="1"/>
        <end position="23"/>
    </location>
</feature>
<dbReference type="GO" id="GO:0043565">
    <property type="term" value="F:sequence-specific DNA binding"/>
    <property type="evidence" value="ECO:0007669"/>
    <property type="project" value="InterPro"/>
</dbReference>
<name>A0A7V9A9W3_9BACT</name>
<dbReference type="Gene3D" id="1.10.10.60">
    <property type="entry name" value="Homeodomain-like"/>
    <property type="match status" value="2"/>
</dbReference>
<gene>
    <name evidence="6" type="primary">rhaR_10</name>
    <name evidence="6" type="ORF">HOV93_50680</name>
</gene>
<organism evidence="6 7">
    <name type="scientific">Bremerella alba</name>
    <dbReference type="NCBI Taxonomy" id="980252"/>
    <lineage>
        <taxon>Bacteria</taxon>
        <taxon>Pseudomonadati</taxon>
        <taxon>Planctomycetota</taxon>
        <taxon>Planctomycetia</taxon>
        <taxon>Pirellulales</taxon>
        <taxon>Pirellulaceae</taxon>
        <taxon>Bremerella</taxon>
    </lineage>
</organism>
<dbReference type="Proteomes" id="UP000551616">
    <property type="component" value="Unassembled WGS sequence"/>
</dbReference>
<keyword evidence="3" id="KW-0804">Transcription</keyword>
<comment type="caution">
    <text evidence="6">The sequence shown here is derived from an EMBL/GenBank/DDBJ whole genome shotgun (WGS) entry which is preliminary data.</text>
</comment>
<evidence type="ECO:0000259" key="5">
    <source>
        <dbReference type="PROSITE" id="PS01124"/>
    </source>
</evidence>
<dbReference type="PROSITE" id="PS01124">
    <property type="entry name" value="HTH_ARAC_FAMILY_2"/>
    <property type="match status" value="1"/>
</dbReference>
<protein>
    <submittedName>
        <fullName evidence="6">HTH-type transcriptional activator RhaR</fullName>
    </submittedName>
</protein>
<dbReference type="PANTHER" id="PTHR46796">
    <property type="entry name" value="HTH-TYPE TRANSCRIPTIONAL ACTIVATOR RHAS-RELATED"/>
    <property type="match status" value="1"/>
</dbReference>
<evidence type="ECO:0000256" key="2">
    <source>
        <dbReference type="ARBA" id="ARBA00023125"/>
    </source>
</evidence>
<dbReference type="EMBL" id="JABRWO010000021">
    <property type="protein sequence ID" value="MBA2117862.1"/>
    <property type="molecule type" value="Genomic_DNA"/>
</dbReference>
<reference evidence="6 7" key="1">
    <citation type="submission" date="2020-05" db="EMBL/GenBank/DDBJ databases">
        <title>Bremerella alba sp. nov., a novel planctomycete isolated from the surface of the macroalga Fucus spiralis.</title>
        <authorList>
            <person name="Godinho O."/>
            <person name="Botelho R."/>
            <person name="Albuquerque L."/>
            <person name="Wiegand S."/>
            <person name="Da Costa M.S."/>
            <person name="Lobo-Da-Cunha A."/>
            <person name="Jogler C."/>
            <person name="Lage O.M."/>
        </authorList>
    </citation>
    <scope>NUCLEOTIDE SEQUENCE [LARGE SCALE GENOMIC DNA]</scope>
    <source>
        <strain evidence="6 7">FF15</strain>
    </source>
</reference>
<dbReference type="InterPro" id="IPR050204">
    <property type="entry name" value="AraC_XylS_family_regulators"/>
</dbReference>